<proteinExistence type="predicted"/>
<dbReference type="OrthoDB" id="3063971at2759"/>
<dbReference type="SUPFAM" id="SSF52047">
    <property type="entry name" value="RNI-like"/>
    <property type="match status" value="1"/>
</dbReference>
<evidence type="ECO:0008006" key="4">
    <source>
        <dbReference type="Google" id="ProtNLM"/>
    </source>
</evidence>
<dbReference type="EMBL" id="JACAZI010000004">
    <property type="protein sequence ID" value="KAF7362689.1"/>
    <property type="molecule type" value="Genomic_DNA"/>
</dbReference>
<comment type="caution">
    <text evidence="2">The sequence shown here is derived from an EMBL/GenBank/DDBJ whole genome shotgun (WGS) entry which is preliminary data.</text>
</comment>
<dbReference type="Proteomes" id="UP000620124">
    <property type="component" value="Unassembled WGS sequence"/>
</dbReference>
<keyword evidence="3" id="KW-1185">Reference proteome</keyword>
<organism evidence="2 3">
    <name type="scientific">Mycena venus</name>
    <dbReference type="NCBI Taxonomy" id="2733690"/>
    <lineage>
        <taxon>Eukaryota</taxon>
        <taxon>Fungi</taxon>
        <taxon>Dikarya</taxon>
        <taxon>Basidiomycota</taxon>
        <taxon>Agaricomycotina</taxon>
        <taxon>Agaricomycetes</taxon>
        <taxon>Agaricomycetidae</taxon>
        <taxon>Agaricales</taxon>
        <taxon>Marasmiineae</taxon>
        <taxon>Mycenaceae</taxon>
        <taxon>Mycena</taxon>
    </lineage>
</organism>
<feature type="coiled-coil region" evidence="1">
    <location>
        <begin position="34"/>
        <end position="68"/>
    </location>
</feature>
<evidence type="ECO:0000256" key="1">
    <source>
        <dbReference type="SAM" id="Coils"/>
    </source>
</evidence>
<keyword evidence="1" id="KW-0175">Coiled coil</keyword>
<dbReference type="AlphaFoldDB" id="A0A8H6YQH9"/>
<sequence length="452" mass="50744">MYSPYEDILGTNVVPTDAECDNIRALLQAPRKELADVTQEITRLQSLIDEATRKRDELEQYIDAHLALVSPVRRLPEDIVRAIFMETLPASRNCTLSSDEMPLLLCRICKSWRALALTTPRIWASIHIVVPAPSKLPQLTEKSIVVKHNEDIEGSLMFLATRSLRRIECTGTPSILDGPVSWGSLTHFTVSPISTADALRILHQCPLLETCDLVFRGRLTASDAYRTPVQLISLPRLLHLSISYTRVLSTDGPHFFDNIVVPALRYFHCCCYGMPPANIPLRCLFPSMPVHLEHLKVHVLRFASSTLLAALAEMPSLKDLHIFGEPWSQPGPEQHRDPEFLVHLTPVSESVDSDSVLCPKLRRVELTNFKEVSDNTLLEFIRSRTGPRIGSRTSSEVSNVVQLARFSCALKRPMERDIHPDLENVGCLVTLKYQIAPPRVYSPLEGIEEAAQ</sequence>
<dbReference type="Gene3D" id="3.80.10.10">
    <property type="entry name" value="Ribonuclease Inhibitor"/>
    <property type="match status" value="1"/>
</dbReference>
<name>A0A8H6YQH9_9AGAR</name>
<dbReference type="InterPro" id="IPR032675">
    <property type="entry name" value="LRR_dom_sf"/>
</dbReference>
<accession>A0A8H6YQH9</accession>
<protein>
    <recommendedName>
        <fullName evidence="4">F-box domain-containing protein</fullName>
    </recommendedName>
</protein>
<evidence type="ECO:0000313" key="2">
    <source>
        <dbReference type="EMBL" id="KAF7362689.1"/>
    </source>
</evidence>
<reference evidence="2" key="1">
    <citation type="submission" date="2020-05" db="EMBL/GenBank/DDBJ databases">
        <title>Mycena genomes resolve the evolution of fungal bioluminescence.</title>
        <authorList>
            <person name="Tsai I.J."/>
        </authorList>
    </citation>
    <scope>NUCLEOTIDE SEQUENCE</scope>
    <source>
        <strain evidence="2">CCC161011</strain>
    </source>
</reference>
<evidence type="ECO:0000313" key="3">
    <source>
        <dbReference type="Proteomes" id="UP000620124"/>
    </source>
</evidence>
<gene>
    <name evidence="2" type="ORF">MVEN_00618200</name>
</gene>